<dbReference type="EMBL" id="MH800198">
    <property type="protein sequence ID" value="AYD85585.1"/>
    <property type="molecule type" value="Genomic_DNA"/>
</dbReference>
<organism evidence="1 2">
    <name type="scientific">Acinetobacter phage vB_AbaM_B09_Aci01-1</name>
    <dbReference type="NCBI Taxonomy" id="2315466"/>
    <lineage>
        <taxon>Viruses</taxon>
        <taxon>Duplodnaviria</taxon>
        <taxon>Heunggongvirae</taxon>
        <taxon>Uroviricota</taxon>
        <taxon>Caudoviricetes</taxon>
        <taxon>Saclayvirus</taxon>
        <taxon>Saclayvirus Aci011</taxon>
    </lineage>
</organism>
<gene>
    <name evidence="1" type="ORF">Aci011_144</name>
</gene>
<evidence type="ECO:0000313" key="1">
    <source>
        <dbReference type="EMBL" id="AYD85585.1"/>
    </source>
</evidence>
<proteinExistence type="predicted"/>
<dbReference type="Proteomes" id="UP000267500">
    <property type="component" value="Segment"/>
</dbReference>
<accession>A0A386KIW3</accession>
<reference evidence="1 2" key="1">
    <citation type="submission" date="2018-08" db="EMBL/GenBank/DDBJ databases">
        <title>Complete genome sequence of five Acinetobacter baumannii phages from Abidjan, Cote d'Ivoire.</title>
        <authorList>
            <person name="Essoh C."/>
            <person name="Vernadet J.-P."/>
            <person name="Vergnaud G."/>
            <person name="Resch G."/>
            <person name="Pourcel C."/>
        </authorList>
    </citation>
    <scope>NUCLEOTIDE SEQUENCE [LARGE SCALE GENOMIC DNA]</scope>
</reference>
<evidence type="ECO:0000313" key="2">
    <source>
        <dbReference type="Proteomes" id="UP000267500"/>
    </source>
</evidence>
<keyword evidence="2" id="KW-1185">Reference proteome</keyword>
<name>A0A386KIW3_9CAUD</name>
<sequence length="158" mass="18229">MKDTIKIENLQMDFDFGTDVKVARILEQSRLTGQRIRIFYGDAETGQDWLEEYDVIGHVGRSSGTFKVPLLINNSRSLGGGAILTNRILRIIDVKTKRELYRHEKYVTPILVQCESQNPEYAIEIRNALKDNEVHARFKTIGSAARWLDFMHGKRMCK</sequence>
<protein>
    <submittedName>
        <fullName evidence="1">Uncharacterized protein</fullName>
    </submittedName>
</protein>